<comment type="caution">
    <text evidence="5">The sequence shown here is derived from an EMBL/GenBank/DDBJ whole genome shotgun (WGS) entry which is preliminary data.</text>
</comment>
<feature type="domain" description="Fungal lipase-type" evidence="3">
    <location>
        <begin position="413"/>
        <end position="572"/>
    </location>
</feature>
<proteinExistence type="predicted"/>
<keyword evidence="2" id="KW-0472">Membrane</keyword>
<dbReference type="CDD" id="cd00519">
    <property type="entry name" value="Lipase_3"/>
    <property type="match status" value="1"/>
</dbReference>
<keyword evidence="6" id="KW-1185">Reference proteome</keyword>
<keyword evidence="2" id="KW-1133">Transmembrane helix</keyword>
<protein>
    <submittedName>
        <fullName evidence="5">Sn1-specific diacylglycerol lipase</fullName>
    </submittedName>
</protein>
<dbReference type="InterPro" id="IPR029058">
    <property type="entry name" value="AB_hydrolase_fold"/>
</dbReference>
<dbReference type="InterPro" id="IPR055782">
    <property type="entry name" value="DUF7358"/>
</dbReference>
<dbReference type="Proteomes" id="UP000036987">
    <property type="component" value="Unassembled WGS sequence"/>
</dbReference>
<evidence type="ECO:0000256" key="1">
    <source>
        <dbReference type="SAM" id="MobiDB-lite"/>
    </source>
</evidence>
<dbReference type="AlphaFoldDB" id="A0A0K9NK42"/>
<dbReference type="OrthoDB" id="438440at2759"/>
<feature type="domain" description="DUF7358" evidence="4">
    <location>
        <begin position="46"/>
        <end position="275"/>
    </location>
</feature>
<feature type="transmembrane region" description="Helical" evidence="2">
    <location>
        <begin position="12"/>
        <end position="32"/>
    </location>
</feature>
<keyword evidence="2" id="KW-0812">Transmembrane</keyword>
<dbReference type="InterPro" id="IPR002921">
    <property type="entry name" value="Fungal_lipase-type"/>
</dbReference>
<feature type="transmembrane region" description="Helical" evidence="2">
    <location>
        <begin position="191"/>
        <end position="210"/>
    </location>
</feature>
<dbReference type="GO" id="GO:0006629">
    <property type="term" value="P:lipid metabolic process"/>
    <property type="evidence" value="ECO:0007669"/>
    <property type="project" value="InterPro"/>
</dbReference>
<dbReference type="Pfam" id="PF24057">
    <property type="entry name" value="DUF7358"/>
    <property type="match status" value="1"/>
</dbReference>
<reference evidence="6" key="1">
    <citation type="journal article" date="2016" name="Nature">
        <title>The genome of the seagrass Zostera marina reveals angiosperm adaptation to the sea.</title>
        <authorList>
            <person name="Olsen J.L."/>
            <person name="Rouze P."/>
            <person name="Verhelst B."/>
            <person name="Lin Y.-C."/>
            <person name="Bayer T."/>
            <person name="Collen J."/>
            <person name="Dattolo E."/>
            <person name="De Paoli E."/>
            <person name="Dittami S."/>
            <person name="Maumus F."/>
            <person name="Michel G."/>
            <person name="Kersting A."/>
            <person name="Lauritano C."/>
            <person name="Lohaus R."/>
            <person name="Toepel M."/>
            <person name="Tonon T."/>
            <person name="Vanneste K."/>
            <person name="Amirebrahimi M."/>
            <person name="Brakel J."/>
            <person name="Bostroem C."/>
            <person name="Chovatia M."/>
            <person name="Grimwood J."/>
            <person name="Jenkins J.W."/>
            <person name="Jueterbock A."/>
            <person name="Mraz A."/>
            <person name="Stam W.T."/>
            <person name="Tice H."/>
            <person name="Bornberg-Bauer E."/>
            <person name="Green P.J."/>
            <person name="Pearson G.A."/>
            <person name="Procaccini G."/>
            <person name="Duarte C.M."/>
            <person name="Schmutz J."/>
            <person name="Reusch T.B.H."/>
            <person name="Van de Peer Y."/>
        </authorList>
    </citation>
    <scope>NUCLEOTIDE SEQUENCE [LARGE SCALE GENOMIC DNA]</scope>
    <source>
        <strain evidence="6">cv. Finnish</strain>
    </source>
</reference>
<evidence type="ECO:0000259" key="4">
    <source>
        <dbReference type="Pfam" id="PF24057"/>
    </source>
</evidence>
<accession>A0A0K9NK42</accession>
<dbReference type="OMA" id="EPPYKAF"/>
<evidence type="ECO:0000256" key="2">
    <source>
        <dbReference type="SAM" id="Phobius"/>
    </source>
</evidence>
<sequence length="843" mass="95004">MPEKKLSHRSSISSFYFLIRFFDPISWIFSMLNSVTERKGVIMSKLRTLRWVTAVIGVGNIGLVVLGSFISVSGLLLCSRDVKLSFVIVPLVAGVRIFCMVGAGFAQVATAAIIVNYSAASSVAVDAVTRRERRVRYRRWLWWTRFGMGVTALQFTGALYLTFVLVKNFSYDGKSKKCFLGWDAETRDREWISMICFAIVAWLVVIIQCFTGTDVLRWRSFYATHDTAWRAHYLEVFDHGIREALCCLGRVKYMSVLEEDEVYSVAHLLGDLVAYRASGTGHLEFLAGLALLQSHGQSSHLNPELVEHPQTKICEAAPHHQFAEAAYTGPLLDFGRNPILFPCAWLYRQGILSPWTRNRRPILEGDNWWRGHAAAFLKYANLPPDTLRRGRVSQTKREAAYFIVVLHHSKSVVIAVRGTETPEDLLTDVLCRECALTENDLDGLLNSDHVDMDVKEKVLSSFPHYGHSGIVECARELFMQIDGTPEVKDGHLSETTGFLSSLMGVGKECHGYKICIAGHSLGGSVATLLGIRLYRRYPNLHVYSYGTLPCVNLIIAEACSSFVTCIVYNDEFSARLSVRSIIRLRTAAITALSDDSTTDSDIIHKITRQILQVGNSQQKKKNHSSDTLDSDESEIQNKHPCKSNFKHTVKGGRFLCTHAVSCMINMPSKCNCSRKTGGCCVVSSVATKPDESIQEFCSQERGTSSVENLSVDDEKRKEYNESNHTDAIENTYSSNFDQSRNQISCEDPRSQCADNPPEMFLPGLIIHIVQDDKSFLPSWKKWRSRDNKRGYSAFVANREQFMDIAVTPYMFLDHLPWRCNYAMQRVVEYQKDEHPPTDNSLNV</sequence>
<dbReference type="PANTHER" id="PTHR47030:SF4">
    <property type="entry name" value="FUNGAL LIPASE-LIKE DOMAIN-CONTAINING PROTEIN"/>
    <property type="match status" value="1"/>
</dbReference>
<dbReference type="EMBL" id="LFYR01002109">
    <property type="protein sequence ID" value="KMZ57116.1"/>
    <property type="molecule type" value="Genomic_DNA"/>
</dbReference>
<dbReference type="STRING" id="29655.A0A0K9NK42"/>
<dbReference type="Pfam" id="PF01764">
    <property type="entry name" value="Lipase_3"/>
    <property type="match status" value="1"/>
</dbReference>
<dbReference type="SUPFAM" id="SSF53474">
    <property type="entry name" value="alpha/beta-Hydrolases"/>
    <property type="match status" value="1"/>
</dbReference>
<organism evidence="5 6">
    <name type="scientific">Zostera marina</name>
    <name type="common">Eelgrass</name>
    <dbReference type="NCBI Taxonomy" id="29655"/>
    <lineage>
        <taxon>Eukaryota</taxon>
        <taxon>Viridiplantae</taxon>
        <taxon>Streptophyta</taxon>
        <taxon>Embryophyta</taxon>
        <taxon>Tracheophyta</taxon>
        <taxon>Spermatophyta</taxon>
        <taxon>Magnoliopsida</taxon>
        <taxon>Liliopsida</taxon>
        <taxon>Zosteraceae</taxon>
        <taxon>Zostera</taxon>
    </lineage>
</organism>
<dbReference type="Gene3D" id="3.40.50.1820">
    <property type="entry name" value="alpha/beta hydrolase"/>
    <property type="match status" value="1"/>
</dbReference>
<evidence type="ECO:0000313" key="6">
    <source>
        <dbReference type="Proteomes" id="UP000036987"/>
    </source>
</evidence>
<feature type="transmembrane region" description="Helical" evidence="2">
    <location>
        <begin position="84"/>
        <end position="103"/>
    </location>
</feature>
<dbReference type="PANTHER" id="PTHR47030">
    <property type="entry name" value="LIPASE CLASS 3 FAMILY PROTEIN"/>
    <property type="match status" value="1"/>
</dbReference>
<gene>
    <name evidence="5" type="ORF">ZOSMA_89G00690</name>
</gene>
<feature type="region of interest" description="Disordered" evidence="1">
    <location>
        <begin position="614"/>
        <end position="637"/>
    </location>
</feature>
<name>A0A0K9NK42_ZOSMR</name>
<feature type="transmembrane region" description="Helical" evidence="2">
    <location>
        <begin position="52"/>
        <end position="77"/>
    </location>
</feature>
<evidence type="ECO:0000313" key="5">
    <source>
        <dbReference type="EMBL" id="KMZ57116.1"/>
    </source>
</evidence>
<evidence type="ECO:0000259" key="3">
    <source>
        <dbReference type="Pfam" id="PF01764"/>
    </source>
</evidence>
<feature type="transmembrane region" description="Helical" evidence="2">
    <location>
        <begin position="140"/>
        <end position="166"/>
    </location>
</feature>